<dbReference type="GO" id="GO:0042773">
    <property type="term" value="P:ATP synthesis coupled electron transport"/>
    <property type="evidence" value="ECO:0007669"/>
    <property type="project" value="InterPro"/>
</dbReference>
<feature type="transmembrane region" description="Helical" evidence="13">
    <location>
        <begin position="61"/>
        <end position="85"/>
    </location>
</feature>
<dbReference type="NCBIfam" id="NF004323">
    <property type="entry name" value="PRK05715.1-5"/>
    <property type="match status" value="1"/>
</dbReference>
<dbReference type="HAMAP" id="MF_01456">
    <property type="entry name" value="NDH1_NuoK"/>
    <property type="match status" value="1"/>
</dbReference>
<comment type="caution">
    <text evidence="14">The sequence shown here is derived from an EMBL/GenBank/DDBJ whole genome shotgun (WGS) entry which is preliminary data.</text>
</comment>
<dbReference type="Pfam" id="PF00420">
    <property type="entry name" value="Oxidored_q2"/>
    <property type="match status" value="1"/>
</dbReference>
<keyword evidence="11 13" id="KW-0830">Ubiquinone</keyword>
<dbReference type="AlphaFoldDB" id="A0A975X440"/>
<comment type="subcellular location">
    <subcellularLocation>
        <location evidence="13">Cell membrane</location>
        <topology evidence="13">Multi-pass membrane protein</topology>
    </subcellularLocation>
    <subcellularLocation>
        <location evidence="2">Membrane</location>
        <topology evidence="2">Multi-pass membrane protein</topology>
    </subcellularLocation>
</comment>
<keyword evidence="7 13" id="KW-0874">Quinone</keyword>
<reference evidence="14 15" key="1">
    <citation type="submission" date="2018-01" db="EMBL/GenBank/DDBJ databases">
        <authorList>
            <person name="Clerissi C."/>
        </authorList>
    </citation>
    <scope>NUCLEOTIDE SEQUENCE [LARGE SCALE GENOMIC DNA]</scope>
    <source>
        <strain evidence="14">Cupriavidus sp. LMG 19464</strain>
    </source>
</reference>
<dbReference type="GO" id="GO:0050136">
    <property type="term" value="F:NADH dehydrogenase (quinone) (non-electrogenic) activity"/>
    <property type="evidence" value="ECO:0007669"/>
    <property type="project" value="UniProtKB-UniRule"/>
</dbReference>
<feature type="transmembrane region" description="Helical" evidence="13">
    <location>
        <begin position="31"/>
        <end position="55"/>
    </location>
</feature>
<evidence type="ECO:0000313" key="15">
    <source>
        <dbReference type="Proteomes" id="UP000256780"/>
    </source>
</evidence>
<keyword evidence="6 13" id="KW-0812">Transmembrane</keyword>
<evidence type="ECO:0000256" key="4">
    <source>
        <dbReference type="ARBA" id="ARBA00022448"/>
    </source>
</evidence>
<comment type="subunit">
    <text evidence="13">NDH-1 is composed of 14 different subunits. Subunits NuoA, H, J, K, L, M, N constitute the membrane sector of the complex.</text>
</comment>
<evidence type="ECO:0000256" key="1">
    <source>
        <dbReference type="ARBA" id="ARBA00002378"/>
    </source>
</evidence>
<evidence type="ECO:0000256" key="10">
    <source>
        <dbReference type="ARBA" id="ARBA00023027"/>
    </source>
</evidence>
<gene>
    <name evidence="13 14" type="primary">nuoK</name>
    <name evidence="14" type="ORF">CBM2587_A90053</name>
</gene>
<comment type="function">
    <text evidence="1 13">NDH-1 shuttles electrons from NADH, via FMN and iron-sulfur (Fe-S) centers, to quinones in the respiratory chain. The immediate electron acceptor for the enzyme in this species is believed to be ubiquinone. Couples the redox reaction to proton translocation (for every two electrons transferred, four hydrogen ions are translocated across the cytoplasmic membrane), and thus conserves the redox energy in a proton gradient.</text>
</comment>
<keyword evidence="4 13" id="KW-0813">Transport</keyword>
<accession>A0A975X440</accession>
<comment type="similarity">
    <text evidence="3 13">Belongs to the complex I subunit 4L family.</text>
</comment>
<evidence type="ECO:0000256" key="2">
    <source>
        <dbReference type="ARBA" id="ARBA00004141"/>
    </source>
</evidence>
<keyword evidence="14" id="KW-0560">Oxidoreductase</keyword>
<keyword evidence="5" id="KW-0997">Cell inner membrane</keyword>
<evidence type="ECO:0000256" key="8">
    <source>
        <dbReference type="ARBA" id="ARBA00022967"/>
    </source>
</evidence>
<dbReference type="PANTHER" id="PTHR11434">
    <property type="entry name" value="NADH-UBIQUINONE OXIDOREDUCTASE SUBUNIT ND4L"/>
    <property type="match status" value="1"/>
</dbReference>
<dbReference type="NCBIfam" id="NF004320">
    <property type="entry name" value="PRK05715.1-2"/>
    <property type="match status" value="1"/>
</dbReference>
<feature type="transmembrane region" description="Helical" evidence="13">
    <location>
        <begin position="6"/>
        <end position="24"/>
    </location>
</feature>
<organism evidence="14 15">
    <name type="scientific">Cupriavidus taiwanensis</name>
    <dbReference type="NCBI Taxonomy" id="164546"/>
    <lineage>
        <taxon>Bacteria</taxon>
        <taxon>Pseudomonadati</taxon>
        <taxon>Pseudomonadota</taxon>
        <taxon>Betaproteobacteria</taxon>
        <taxon>Burkholderiales</taxon>
        <taxon>Burkholderiaceae</taxon>
        <taxon>Cupriavidus</taxon>
    </lineage>
</organism>
<keyword evidence="10 13" id="KW-0520">NAD</keyword>
<dbReference type="InterPro" id="IPR001133">
    <property type="entry name" value="NADH_UbQ_OxRdtase_chain4L/K"/>
</dbReference>
<evidence type="ECO:0000256" key="13">
    <source>
        <dbReference type="HAMAP-Rule" id="MF_01456"/>
    </source>
</evidence>
<evidence type="ECO:0000256" key="9">
    <source>
        <dbReference type="ARBA" id="ARBA00022989"/>
    </source>
</evidence>
<keyword evidence="13" id="KW-1003">Cell membrane</keyword>
<dbReference type="OrthoDB" id="9801357at2"/>
<evidence type="ECO:0000256" key="3">
    <source>
        <dbReference type="ARBA" id="ARBA00010519"/>
    </source>
</evidence>
<dbReference type="Gene3D" id="1.10.287.3510">
    <property type="match status" value="1"/>
</dbReference>
<keyword evidence="12 13" id="KW-0472">Membrane</keyword>
<evidence type="ECO:0000256" key="12">
    <source>
        <dbReference type="ARBA" id="ARBA00023136"/>
    </source>
</evidence>
<dbReference type="GO" id="GO:0030964">
    <property type="term" value="C:NADH dehydrogenase complex"/>
    <property type="evidence" value="ECO:0007669"/>
    <property type="project" value="TreeGrafter"/>
</dbReference>
<dbReference type="Proteomes" id="UP000256780">
    <property type="component" value="Chromosome CBM2587_a"/>
</dbReference>
<sequence length="101" mass="11075">MLSLAHFLVLGAILFAISIVGIFLNRKNVIVLLMAIELMLLAVNMNFVAFSHYLGDLAGQVFVFFILTVAAAESAIGLAILVVLFRNLDTINVDDMDTLKY</sequence>
<dbReference type="GO" id="GO:0005886">
    <property type="term" value="C:plasma membrane"/>
    <property type="evidence" value="ECO:0007669"/>
    <property type="project" value="UniProtKB-SubCell"/>
</dbReference>
<dbReference type="EC" id="7.1.1.-" evidence="13"/>
<dbReference type="GO" id="GO:0048038">
    <property type="term" value="F:quinone binding"/>
    <property type="evidence" value="ECO:0007669"/>
    <property type="project" value="UniProtKB-KW"/>
</dbReference>
<dbReference type="RefSeq" id="WP_116356056.1">
    <property type="nucleotide sequence ID" value="NZ_JABTYD010000073.1"/>
</dbReference>
<comment type="catalytic activity">
    <reaction evidence="13">
        <text>a quinone + NADH + 5 H(+)(in) = a quinol + NAD(+) + 4 H(+)(out)</text>
        <dbReference type="Rhea" id="RHEA:57888"/>
        <dbReference type="ChEBI" id="CHEBI:15378"/>
        <dbReference type="ChEBI" id="CHEBI:24646"/>
        <dbReference type="ChEBI" id="CHEBI:57540"/>
        <dbReference type="ChEBI" id="CHEBI:57945"/>
        <dbReference type="ChEBI" id="CHEBI:132124"/>
    </reaction>
</comment>
<dbReference type="EMBL" id="OFSQ01000028">
    <property type="protein sequence ID" value="SOY57482.1"/>
    <property type="molecule type" value="Genomic_DNA"/>
</dbReference>
<proteinExistence type="inferred from homology"/>
<evidence type="ECO:0000256" key="5">
    <source>
        <dbReference type="ARBA" id="ARBA00022519"/>
    </source>
</evidence>
<dbReference type="NCBIfam" id="NF004321">
    <property type="entry name" value="PRK05715.1-3"/>
    <property type="match status" value="1"/>
</dbReference>
<name>A0A975X440_9BURK</name>
<evidence type="ECO:0000256" key="6">
    <source>
        <dbReference type="ARBA" id="ARBA00022692"/>
    </source>
</evidence>
<evidence type="ECO:0000313" key="14">
    <source>
        <dbReference type="EMBL" id="SOY57482.1"/>
    </source>
</evidence>
<dbReference type="InterPro" id="IPR039428">
    <property type="entry name" value="NUOK/Mnh_C1-like"/>
</dbReference>
<dbReference type="PANTHER" id="PTHR11434:SF21">
    <property type="entry name" value="NADH DEHYDROGENASE SUBUNIT 4L-RELATED"/>
    <property type="match status" value="1"/>
</dbReference>
<evidence type="ECO:0000256" key="11">
    <source>
        <dbReference type="ARBA" id="ARBA00023075"/>
    </source>
</evidence>
<protein>
    <recommendedName>
        <fullName evidence="13">NADH-quinone oxidoreductase subunit K</fullName>
        <ecNumber evidence="13">7.1.1.-</ecNumber>
    </recommendedName>
    <alternativeName>
        <fullName evidence="13">NADH dehydrogenase I subunit K</fullName>
    </alternativeName>
    <alternativeName>
        <fullName evidence="13">NDH-1 subunit K</fullName>
    </alternativeName>
</protein>
<evidence type="ECO:0000256" key="7">
    <source>
        <dbReference type="ARBA" id="ARBA00022719"/>
    </source>
</evidence>
<dbReference type="FunFam" id="1.10.287.3510:FF:000001">
    <property type="entry name" value="NADH-quinone oxidoreductase subunit K"/>
    <property type="match status" value="1"/>
</dbReference>
<keyword evidence="8 13" id="KW-1278">Translocase</keyword>
<keyword evidence="9 13" id="KW-1133">Transmembrane helix</keyword>